<accession>A0A2W7NKQ8</accession>
<comment type="caution">
    <text evidence="2">The sequence shown here is derived from an EMBL/GenBank/DDBJ whole genome shotgun (WGS) entry which is preliminary data.</text>
</comment>
<sequence length="234" mass="26684">MKTLWISALCLCLGGVAFSQATVMNDLTGFYDQFAFEKSKGNALNMYGHIQGTPFLNEVFIPGNVVMNDSVRYSNVSLRYNIYTDKMEFLKEKTQVLELDIHQHSWRFEMGNAAFVNLPFQLENGIQQNGLLWELCGGNIRLYKKLSVELLPATATQGFQDAQPDRFVRKDDRYFLALPGVTPVVYRSSKELIESLRTVCPNVDALVKQHKLKLSKEQDVIRLVQFCNSEMPVN</sequence>
<evidence type="ECO:0000313" key="2">
    <source>
        <dbReference type="EMBL" id="PZX17244.1"/>
    </source>
</evidence>
<dbReference type="OrthoDB" id="1100665at2"/>
<dbReference type="EMBL" id="QKZK01000010">
    <property type="protein sequence ID" value="PZX17244.1"/>
    <property type="molecule type" value="Genomic_DNA"/>
</dbReference>
<proteinExistence type="predicted"/>
<protein>
    <recommendedName>
        <fullName evidence="4">GLPGLI family protein</fullName>
    </recommendedName>
</protein>
<evidence type="ECO:0000313" key="3">
    <source>
        <dbReference type="Proteomes" id="UP000249239"/>
    </source>
</evidence>
<feature type="chain" id="PRO_5015952157" description="GLPGLI family protein" evidence="1">
    <location>
        <begin position="22"/>
        <end position="234"/>
    </location>
</feature>
<gene>
    <name evidence="2" type="ORF">LX69_01559</name>
</gene>
<evidence type="ECO:0008006" key="4">
    <source>
        <dbReference type="Google" id="ProtNLM"/>
    </source>
</evidence>
<keyword evidence="1" id="KW-0732">Signal</keyword>
<keyword evidence="3" id="KW-1185">Reference proteome</keyword>
<dbReference type="AlphaFoldDB" id="A0A2W7NKQ8"/>
<feature type="signal peptide" evidence="1">
    <location>
        <begin position="1"/>
        <end position="21"/>
    </location>
</feature>
<name>A0A2W7NKQ8_9BACT</name>
<dbReference type="RefSeq" id="WP_111445238.1">
    <property type="nucleotide sequence ID" value="NZ_QKZK01000010.1"/>
</dbReference>
<evidence type="ECO:0000256" key="1">
    <source>
        <dbReference type="SAM" id="SignalP"/>
    </source>
</evidence>
<dbReference type="Proteomes" id="UP000249239">
    <property type="component" value="Unassembled WGS sequence"/>
</dbReference>
<reference evidence="2 3" key="1">
    <citation type="submission" date="2018-06" db="EMBL/GenBank/DDBJ databases">
        <title>Genomic Encyclopedia of Archaeal and Bacterial Type Strains, Phase II (KMG-II): from individual species to whole genera.</title>
        <authorList>
            <person name="Goeker M."/>
        </authorList>
    </citation>
    <scope>NUCLEOTIDE SEQUENCE [LARGE SCALE GENOMIC DNA]</scope>
    <source>
        <strain evidence="2 3">DSM 6779</strain>
    </source>
</reference>
<organism evidence="2 3">
    <name type="scientific">Breznakibacter xylanolyticus</name>
    <dbReference type="NCBI Taxonomy" id="990"/>
    <lineage>
        <taxon>Bacteria</taxon>
        <taxon>Pseudomonadati</taxon>
        <taxon>Bacteroidota</taxon>
        <taxon>Bacteroidia</taxon>
        <taxon>Marinilabiliales</taxon>
        <taxon>Marinilabiliaceae</taxon>
        <taxon>Breznakibacter</taxon>
    </lineage>
</organism>